<evidence type="ECO:0008006" key="3">
    <source>
        <dbReference type="Google" id="ProtNLM"/>
    </source>
</evidence>
<reference evidence="1 2" key="1">
    <citation type="submission" date="2018-07" db="EMBL/GenBank/DDBJ databases">
        <title>Desertimonas flava gen. nov. sp. nov.</title>
        <authorList>
            <person name="Liu S."/>
        </authorList>
    </citation>
    <scope>NUCLEOTIDE SEQUENCE [LARGE SCALE GENOMIC DNA]</scope>
    <source>
        <strain evidence="1 2">16Sb5-5</strain>
    </source>
</reference>
<evidence type="ECO:0000313" key="2">
    <source>
        <dbReference type="Proteomes" id="UP000252770"/>
    </source>
</evidence>
<organism evidence="1 2">
    <name type="scientific">Desertihabitans brevis</name>
    <dbReference type="NCBI Taxonomy" id="2268447"/>
    <lineage>
        <taxon>Bacteria</taxon>
        <taxon>Bacillati</taxon>
        <taxon>Actinomycetota</taxon>
        <taxon>Actinomycetes</taxon>
        <taxon>Propionibacteriales</taxon>
        <taxon>Propionibacteriaceae</taxon>
        <taxon>Desertihabitans</taxon>
    </lineage>
</organism>
<name>A0A367YUC7_9ACTN</name>
<dbReference type="EMBL" id="QOUI01000006">
    <property type="protein sequence ID" value="RCK69493.1"/>
    <property type="molecule type" value="Genomic_DNA"/>
</dbReference>
<evidence type="ECO:0000313" key="1">
    <source>
        <dbReference type="EMBL" id="RCK69493.1"/>
    </source>
</evidence>
<sequence length="322" mass="34254">MSPPPSRVVACDESGFSGGNLARGEPIFAHASVTLDPAAADALVGEVRRRLGWGGGELKASRLRHPGRRDTLRWLLGAGSGLPGHGAVHLTDTRVFVLTRLLQLLAGAEPPDGLACPTRDGRWHPLALELHRLGPVTVGPARWRRFLSAAGDLLWTTSRWVPPDAVDRFVADLDDLCGTARGGWLAERLAPLAGGRDRAVAMRAAAAADPAGVPLLAPVLPAVTCAVEHWADDVEELVVLHDEQSTLNGARIRALEARVRRCRPGLRLTIRAGVDSRLDPRVQVADWLAGTARAAASEGGCDEDVRALLAAYTLDHAAPVDR</sequence>
<proteinExistence type="predicted"/>
<comment type="caution">
    <text evidence="1">The sequence shown here is derived from an EMBL/GenBank/DDBJ whole genome shotgun (WGS) entry which is preliminary data.</text>
</comment>
<gene>
    <name evidence="1" type="ORF">DT076_11515</name>
</gene>
<accession>A0A367YUC7</accession>
<protein>
    <recommendedName>
        <fullName evidence="3">DUF3800 domain-containing protein</fullName>
    </recommendedName>
</protein>
<dbReference type="RefSeq" id="WP_114126811.1">
    <property type="nucleotide sequence ID" value="NZ_QOUI01000006.1"/>
</dbReference>
<keyword evidence="2" id="KW-1185">Reference proteome</keyword>
<dbReference type="AlphaFoldDB" id="A0A367YUC7"/>
<dbReference type="Proteomes" id="UP000252770">
    <property type="component" value="Unassembled WGS sequence"/>
</dbReference>